<dbReference type="Pfam" id="PF00437">
    <property type="entry name" value="T2SSE"/>
    <property type="match status" value="1"/>
</dbReference>
<gene>
    <name evidence="4" type="primary">virB11</name>
    <name evidence="4" type="ORF">QE207_01590</name>
</gene>
<dbReference type="SUPFAM" id="SSF52540">
    <property type="entry name" value="P-loop containing nucleoside triphosphate hydrolases"/>
    <property type="match status" value="1"/>
</dbReference>
<evidence type="ECO:0000259" key="3">
    <source>
        <dbReference type="Pfam" id="PF00437"/>
    </source>
</evidence>
<dbReference type="InterPro" id="IPR014155">
    <property type="entry name" value="VirB11"/>
</dbReference>
<dbReference type="GO" id="GO:0044097">
    <property type="term" value="P:secretion by the type IV secretion system"/>
    <property type="evidence" value="ECO:0007669"/>
    <property type="project" value="InterPro"/>
</dbReference>
<evidence type="ECO:0000313" key="5">
    <source>
        <dbReference type="Proteomes" id="UP001177597"/>
    </source>
</evidence>
<dbReference type="Gene3D" id="3.40.50.300">
    <property type="entry name" value="P-loop containing nucleotide triphosphate hydrolases"/>
    <property type="match status" value="1"/>
</dbReference>
<proteinExistence type="inferred from homology"/>
<accession>A0AA95GDA1</accession>
<name>A0AA95GDA1_9GAMM</name>
<dbReference type="GO" id="GO:0016887">
    <property type="term" value="F:ATP hydrolysis activity"/>
    <property type="evidence" value="ECO:0007669"/>
    <property type="project" value="InterPro"/>
</dbReference>
<dbReference type="PANTHER" id="PTHR30486:SF6">
    <property type="entry name" value="TYPE IV PILUS RETRACTATION ATPASE PILT"/>
    <property type="match status" value="1"/>
</dbReference>
<keyword evidence="2" id="KW-0547">Nucleotide-binding</keyword>
<comment type="function">
    <text evidence="2">Part of the Type IV secretion system.</text>
</comment>
<dbReference type="EMBL" id="CP123495">
    <property type="protein sequence ID" value="WGL94060.1"/>
    <property type="molecule type" value="Genomic_DNA"/>
</dbReference>
<keyword evidence="4" id="KW-0614">Plasmid</keyword>
<dbReference type="InterPro" id="IPR001482">
    <property type="entry name" value="T2SS/T4SS_dom"/>
</dbReference>
<dbReference type="Proteomes" id="UP001177597">
    <property type="component" value="Plasmid paIh5"/>
</dbReference>
<dbReference type="InterPro" id="IPR027417">
    <property type="entry name" value="P-loop_NTPase"/>
</dbReference>
<dbReference type="PANTHER" id="PTHR30486">
    <property type="entry name" value="TWITCHING MOTILITY PROTEIN PILT"/>
    <property type="match status" value="1"/>
</dbReference>
<dbReference type="NCBIfam" id="TIGR02788">
    <property type="entry name" value="VirB11"/>
    <property type="match status" value="1"/>
</dbReference>
<dbReference type="AlphaFoldDB" id="A0AA95GDA1"/>
<organism evidence="4 5">
    <name type="scientific">Arsenophonus nasoniae</name>
    <name type="common">son-killer infecting Nasonia vitripennis</name>
    <dbReference type="NCBI Taxonomy" id="638"/>
    <lineage>
        <taxon>Bacteria</taxon>
        <taxon>Pseudomonadati</taxon>
        <taxon>Pseudomonadota</taxon>
        <taxon>Gammaproteobacteria</taxon>
        <taxon>Enterobacterales</taxon>
        <taxon>Morganellaceae</taxon>
        <taxon>Arsenophonus</taxon>
    </lineage>
</organism>
<evidence type="ECO:0000256" key="2">
    <source>
        <dbReference type="RuleBase" id="RU366071"/>
    </source>
</evidence>
<dbReference type="Gene3D" id="3.30.450.90">
    <property type="match status" value="1"/>
</dbReference>
<sequence length="349" mass="39399">MTDLLENRKDTRVSLINIFLDSTGIQRFLDDDDVTEIIINRPNEIITEGSKGWQFYESKGVNNKDLLDLLVAINNYNDGASALNAKNPIKSLVMPNGERLQVIIPPACELDCISLTIRKPSLKRFTIQDYIKSGRFENVKIAGRATNELSEIQKKLKALYLNYTTDGAHFEPFLQACVDARLNILIVGGTGSGKTTFGKTIADMFPSDRRIITIEDVHEMELPLHKNHVHLFYKEGGVKARQLIEAAMRMKPDHIFLAELRGDEAWSYIEALNTGHEGSVTTIHANNTYASFSRLVNIIKQSPVGLTLEESFIAKTVKTTIDVILFFNHTYCTECFYEPEEKNKLLTLL</sequence>
<dbReference type="RefSeq" id="WP_280628472.1">
    <property type="nucleotide sequence ID" value="NZ_CP123495.1"/>
</dbReference>
<dbReference type="CDD" id="cd01130">
    <property type="entry name" value="VirB11-like_ATPase"/>
    <property type="match status" value="1"/>
</dbReference>
<keyword evidence="2" id="KW-0067">ATP-binding</keyword>
<dbReference type="InterPro" id="IPR050921">
    <property type="entry name" value="T4SS_GSP_E_ATPase"/>
</dbReference>
<evidence type="ECO:0000313" key="4">
    <source>
        <dbReference type="EMBL" id="WGL94060.1"/>
    </source>
</evidence>
<feature type="domain" description="Bacterial type II secretion system protein E" evidence="3">
    <location>
        <begin position="165"/>
        <end position="324"/>
    </location>
</feature>
<evidence type="ECO:0000256" key="1">
    <source>
        <dbReference type="ARBA" id="ARBA00006611"/>
    </source>
</evidence>
<dbReference type="GO" id="GO:0005524">
    <property type="term" value="F:ATP binding"/>
    <property type="evidence" value="ECO:0007669"/>
    <property type="project" value="UniProtKB-UniRule"/>
</dbReference>
<dbReference type="GO" id="GO:0043684">
    <property type="term" value="C:type IV secretion system complex"/>
    <property type="evidence" value="ECO:0007669"/>
    <property type="project" value="UniProtKB-UniRule"/>
</dbReference>
<geneLocation type="plasmid" evidence="4 5">
    <name>paIh5</name>
</geneLocation>
<reference evidence="4" key="1">
    <citation type="submission" date="2023-04" db="EMBL/GenBank/DDBJ databases">
        <title>Genome dynamics across the evolutionary transition to endosymbiosis.</title>
        <authorList>
            <person name="Siozios S."/>
            <person name="Nadal-Jimenez P."/>
            <person name="Azagi T."/>
            <person name="Sprong H."/>
            <person name="Frost C.L."/>
            <person name="Parratt S.R."/>
            <person name="Taylor G."/>
            <person name="Brettell L."/>
            <person name="Lew K.C."/>
            <person name="Croft L."/>
            <person name="King K.C."/>
            <person name="Brockhurst M.A."/>
            <person name="Hypsa V."/>
            <person name="Novakova E."/>
            <person name="Darby A.C."/>
            <person name="Hurst G.D.D."/>
        </authorList>
    </citation>
    <scope>NUCLEOTIDE SEQUENCE</scope>
    <source>
        <strain evidence="4">AIh</strain>
        <plasmid evidence="4">paIh5</plasmid>
    </source>
</reference>
<protein>
    <recommendedName>
        <fullName evidence="2">Type IV secretion system protein</fullName>
    </recommendedName>
</protein>
<comment type="similarity">
    <text evidence="1 2">Belongs to the GSP E family.</text>
</comment>